<gene>
    <name evidence="1" type="ORF">PX52LOC_05185</name>
</gene>
<evidence type="ECO:0000313" key="1">
    <source>
        <dbReference type="EMBL" id="QEL18171.1"/>
    </source>
</evidence>
<sequence length="171" mass="18792">MSFIRHQFDDAGVRALLIRSEGRVSPHGPGTKAGHAGGRHVAITRQGLNDRDLNPATAFLTLADQARAATAALNHHQGQGAYDFLMRQARTGRRVILEAAMPTTPVRCGTVHRNWTQPMAVVCLILDRLAQGDGDGFHIHTCYPVLEYRVGCPSWWVEGTFQFPSGNARRP</sequence>
<dbReference type="Proteomes" id="UP000324974">
    <property type="component" value="Chromosome"/>
</dbReference>
<reference evidence="2" key="1">
    <citation type="submission" date="2019-08" db="EMBL/GenBank/DDBJ databases">
        <title>Limnoglobus roseus gen. nov., sp. nov., a novel freshwater planctomycete with a giant genome from the family Gemmataceae.</title>
        <authorList>
            <person name="Kulichevskaya I.S."/>
            <person name="Naumoff D.G."/>
            <person name="Miroshnikov K."/>
            <person name="Ivanova A."/>
            <person name="Philippov D.A."/>
            <person name="Hakobyan A."/>
            <person name="Rijpstra I.C."/>
            <person name="Sinninghe Damste J.S."/>
            <person name="Liesack W."/>
            <person name="Dedysh S.N."/>
        </authorList>
    </citation>
    <scope>NUCLEOTIDE SEQUENCE [LARGE SCALE GENOMIC DNA]</scope>
    <source>
        <strain evidence="2">PX52</strain>
    </source>
</reference>
<evidence type="ECO:0000313" key="2">
    <source>
        <dbReference type="Proteomes" id="UP000324974"/>
    </source>
</evidence>
<dbReference type="RefSeq" id="WP_149112699.1">
    <property type="nucleotide sequence ID" value="NZ_CP042425.1"/>
</dbReference>
<protein>
    <submittedName>
        <fullName evidence="1">Uncharacterized protein</fullName>
    </submittedName>
</protein>
<keyword evidence="2" id="KW-1185">Reference proteome</keyword>
<proteinExistence type="predicted"/>
<dbReference type="AlphaFoldDB" id="A0A5C1AG31"/>
<organism evidence="1 2">
    <name type="scientific">Limnoglobus roseus</name>
    <dbReference type="NCBI Taxonomy" id="2598579"/>
    <lineage>
        <taxon>Bacteria</taxon>
        <taxon>Pseudomonadati</taxon>
        <taxon>Planctomycetota</taxon>
        <taxon>Planctomycetia</taxon>
        <taxon>Gemmatales</taxon>
        <taxon>Gemmataceae</taxon>
        <taxon>Limnoglobus</taxon>
    </lineage>
</organism>
<accession>A0A5C1AG31</accession>
<name>A0A5C1AG31_9BACT</name>
<dbReference type="EMBL" id="CP042425">
    <property type="protein sequence ID" value="QEL18171.1"/>
    <property type="molecule type" value="Genomic_DNA"/>
</dbReference>
<dbReference type="KEGG" id="lrs:PX52LOC_05185"/>